<feature type="compositionally biased region" description="Basic and acidic residues" evidence="2">
    <location>
        <begin position="518"/>
        <end position="557"/>
    </location>
</feature>
<feature type="compositionally biased region" description="Basic and acidic residues" evidence="2">
    <location>
        <begin position="1"/>
        <end position="12"/>
    </location>
</feature>
<feature type="region of interest" description="Disordered" evidence="2">
    <location>
        <begin position="1211"/>
        <end position="1239"/>
    </location>
</feature>
<dbReference type="InParanoid" id="F0VG82"/>
<dbReference type="eggNOG" id="ENOG502QPJ1">
    <property type="taxonomic scope" value="Eukaryota"/>
</dbReference>
<feature type="compositionally biased region" description="Low complexity" evidence="2">
    <location>
        <begin position="271"/>
        <end position="302"/>
    </location>
</feature>
<dbReference type="SMART" id="SM00028">
    <property type="entry name" value="TPR"/>
    <property type="match status" value="2"/>
</dbReference>
<keyword evidence="1" id="KW-0802">TPR repeat</keyword>
<feature type="repeat" description="TPR" evidence="1">
    <location>
        <begin position="1289"/>
        <end position="1322"/>
    </location>
</feature>
<dbReference type="VEuPathDB" id="ToxoDB:NCLIV_025150"/>
<feature type="compositionally biased region" description="Basic and acidic residues" evidence="2">
    <location>
        <begin position="770"/>
        <end position="795"/>
    </location>
</feature>
<feature type="compositionally biased region" description="Polar residues" evidence="2">
    <location>
        <begin position="1356"/>
        <end position="1367"/>
    </location>
</feature>
<dbReference type="PANTHER" id="PTHR48125">
    <property type="entry name" value="LP07818P1"/>
    <property type="match status" value="1"/>
</dbReference>
<feature type="region of interest" description="Disordered" evidence="2">
    <location>
        <begin position="617"/>
        <end position="653"/>
    </location>
</feature>
<feature type="compositionally biased region" description="Polar residues" evidence="2">
    <location>
        <begin position="372"/>
        <end position="382"/>
    </location>
</feature>
<protein>
    <submittedName>
        <fullName evidence="3">Putative TPR Domain containing protein</fullName>
    </submittedName>
</protein>
<feature type="region of interest" description="Disordered" evidence="2">
    <location>
        <begin position="450"/>
        <end position="485"/>
    </location>
</feature>
<feature type="compositionally biased region" description="Basic and acidic residues" evidence="2">
    <location>
        <begin position="1508"/>
        <end position="1538"/>
    </location>
</feature>
<feature type="region of interest" description="Disordered" evidence="2">
    <location>
        <begin position="684"/>
        <end position="708"/>
    </location>
</feature>
<proteinExistence type="predicted"/>
<gene>
    <name evidence="3" type="ORF">NCLIV_025150</name>
</gene>
<dbReference type="RefSeq" id="XP_003882758.1">
    <property type="nucleotide sequence ID" value="XM_003882709.1"/>
</dbReference>
<dbReference type="SUPFAM" id="SSF48452">
    <property type="entry name" value="TPR-like"/>
    <property type="match status" value="1"/>
</dbReference>
<feature type="compositionally biased region" description="Low complexity" evidence="2">
    <location>
        <begin position="324"/>
        <end position="337"/>
    </location>
</feature>
<feature type="region of interest" description="Disordered" evidence="2">
    <location>
        <begin position="1340"/>
        <end position="1376"/>
    </location>
</feature>
<accession>F0VG82</accession>
<dbReference type="PANTHER" id="PTHR48125:SF10">
    <property type="entry name" value="OS12G0136300 PROTEIN"/>
    <property type="match status" value="1"/>
</dbReference>
<sequence length="1560" mass="166209">MSTDAQQHRSLEAPENPVALEGPVGSLRSSPPVSFASLSPRASASEIRNSSSLAASPTDCLASASSSLSCPAASVSLPSSSSSEFAPADTGQPCVAAAPGSTHAARTAALLRMIFPSSSPAPRSCPFIPFRSSTSHSTSSASSASSSVSSGAFCGRVAPTALASETGSERAELSPGCLPHSERVSACASGPCGSRSEQRADEALKALQVHLRQHMTMETDEENPTDGRKSLYASFASDSHGEEEGSRPPQHPSTDPANLSKADGPSPPFSSLPSSASVSSLVSSSSASSSSSVPLSACSVPVETGSSPLRNASVDGTPTGGGTSSSSDGAGKSATASRSLSPLIATLRAKMQNISGDQKEPTQPVARGLSLPLSTLPGTAQLVTIRRRGASGSAANPSEPPEGATHGGEEDSPRSPSGFDDSCEEAQYPACTEQALRALLEEWPVVPADVSEAASERERDRRLGRAASNGEQTAAETSESEERERKLSLFDEFHNLSRLSRRLLARLRLPGEAEAEGDGERETEREGEAKREERRTRERVGNSLEDAERCATEERGKKATPPDPDRAQPAARDGCDAEVSLRAFDAAVNELLTTERAVTDAMRQSFFAAYRPLPPAPPGKNLCEQRDPSSSPSSSSPASSAASASSSSSPYSASWSVENSAETAEAASLFAFMSSAQSLARRVDGKFNREASQSRPQPEAPRLLSPPSQRVAMTVRHINEGFTDMALWLLGSAHTGAWREGLLSELAVEGGCETVQEASGNSTNMAQTSSKERDEERDEERGESKAREEIEAQKREAETAQLQRLKNAYIGIVRKLQRLEPDELVEGCFIIDKIVRPEEIRRSVVFGRQGRREFLQALDGPGVVVRGWVVRCDSDRALLLVRLVAAELYPVSPPHSPVSASPSRPAYGVYADKPTTPRGMQLSSVSPVSPTAPVPQPVSATRRRLLRAECDIGSSGIYGALPLTAVGRYECKAGQASGCVSRFVPVGTAVRACVTDFLPPPRDPGRQRPSRWDERQREERDAARVDEATLNEAHAHLLLTLNAPACLTAADAAVPLQKPLGFVASTRQDALCLRCQYDDYLPIVPLQPPTLDAVKSLSCGSEGEPAESSALDSTRKPNSSLSWWDGGASLLRARLPFILFGEPRMKNSGALGHKLRVLDLLRTHFFSFSLGAGACSPARAWRQLEAAAETELGERREAARKRERERQALWRERHGAAETPEQSAQERESGGKTPQETGFRGLGTFLTEEQSSQWAQQRLQQGVSAARKGDLNTAMECYEAALLLKPKYADALVARGAAHANRLAYEKALDDLDAALGQEPQHPNAIKYRRIVLQRMENRHKEGATRSALGSRHTGSRTPSPTVTRASRTPPHKGDTVAAPSGFHDAPAKGTVPSGFHDAPAKGTVPSGFHDAPAKGTIPSGFHEAPRWGGQTAFGSRAGGAGDRRRFEAAAAAAVASAAAAANAIAVVAAEKDFVRLLAKQREEKHLAVLRQQKEALLKQQMAHAVELEQRAREKRSRAEEDGEKKGKKDAAHSEDKGKKKKKSHKSMLSVRFLSTVAVG</sequence>
<dbReference type="Gene3D" id="1.25.40.10">
    <property type="entry name" value="Tetratricopeptide repeat domain"/>
    <property type="match status" value="1"/>
</dbReference>
<feature type="region of interest" description="Disordered" evidence="2">
    <location>
        <begin position="236"/>
        <end position="428"/>
    </location>
</feature>
<evidence type="ECO:0000313" key="4">
    <source>
        <dbReference type="Proteomes" id="UP000007494"/>
    </source>
</evidence>
<reference evidence="4" key="1">
    <citation type="journal article" date="2012" name="PLoS Pathog.">
        <title>Comparative genomics of the apicomplexan parasites Toxoplasma gondii and Neospora caninum: Coccidia differing in host range and transmission strategy.</title>
        <authorList>
            <person name="Reid A.J."/>
            <person name="Vermont S.J."/>
            <person name="Cotton J.A."/>
            <person name="Harris D."/>
            <person name="Hill-Cawthorne G.A."/>
            <person name="Konen-Waisman S."/>
            <person name="Latham S.M."/>
            <person name="Mourier T."/>
            <person name="Norton R."/>
            <person name="Quail M.A."/>
            <person name="Sanders M."/>
            <person name="Shanmugam D."/>
            <person name="Sohal A."/>
            <person name="Wasmuth J.D."/>
            <person name="Brunk B."/>
            <person name="Grigg M.E."/>
            <person name="Howard J.C."/>
            <person name="Parkinson J."/>
            <person name="Roos D.S."/>
            <person name="Trees A.J."/>
            <person name="Berriman M."/>
            <person name="Pain A."/>
            <person name="Wastling J.M."/>
        </authorList>
    </citation>
    <scope>NUCLEOTIDE SEQUENCE [LARGE SCALE GENOMIC DNA]</scope>
    <source>
        <strain evidence="4">Liverpool</strain>
    </source>
</reference>
<feature type="repeat" description="TPR" evidence="1">
    <location>
        <begin position="1255"/>
        <end position="1288"/>
    </location>
</feature>
<dbReference type="EMBL" id="FR823389">
    <property type="protein sequence ID" value="CBZ52726.1"/>
    <property type="molecule type" value="Genomic_DNA"/>
</dbReference>
<organism evidence="3 4">
    <name type="scientific">Neospora caninum (strain Liverpool)</name>
    <dbReference type="NCBI Taxonomy" id="572307"/>
    <lineage>
        <taxon>Eukaryota</taxon>
        <taxon>Sar</taxon>
        <taxon>Alveolata</taxon>
        <taxon>Apicomplexa</taxon>
        <taxon>Conoidasida</taxon>
        <taxon>Coccidia</taxon>
        <taxon>Eucoccidiorida</taxon>
        <taxon>Eimeriorina</taxon>
        <taxon>Sarcocystidae</taxon>
        <taxon>Neospora</taxon>
    </lineage>
</organism>
<feature type="region of interest" description="Disordered" evidence="2">
    <location>
        <begin position="918"/>
        <end position="937"/>
    </location>
</feature>
<feature type="region of interest" description="Disordered" evidence="2">
    <location>
        <begin position="512"/>
        <end position="574"/>
    </location>
</feature>
<feature type="region of interest" description="Disordered" evidence="2">
    <location>
        <begin position="1"/>
        <end position="41"/>
    </location>
</feature>
<feature type="region of interest" description="Disordered" evidence="2">
    <location>
        <begin position="1508"/>
        <end position="1547"/>
    </location>
</feature>
<feature type="compositionally biased region" description="Polar residues" evidence="2">
    <location>
        <begin position="27"/>
        <end position="41"/>
    </location>
</feature>
<evidence type="ECO:0000313" key="3">
    <source>
        <dbReference type="EMBL" id="CBZ52726.1"/>
    </source>
</evidence>
<evidence type="ECO:0000256" key="2">
    <source>
        <dbReference type="SAM" id="MobiDB-lite"/>
    </source>
</evidence>
<feature type="compositionally biased region" description="Basic and acidic residues" evidence="2">
    <location>
        <begin position="454"/>
        <end position="463"/>
    </location>
</feature>
<name>F0VG82_NEOCL</name>
<feature type="region of interest" description="Disordered" evidence="2">
    <location>
        <begin position="755"/>
        <end position="795"/>
    </location>
</feature>
<dbReference type="Proteomes" id="UP000007494">
    <property type="component" value="Chromosome VIIb"/>
</dbReference>
<keyword evidence="4" id="KW-1185">Reference proteome</keyword>
<feature type="region of interest" description="Disordered" evidence="2">
    <location>
        <begin position="1097"/>
        <end position="1118"/>
    </location>
</feature>
<evidence type="ECO:0000256" key="1">
    <source>
        <dbReference type="PROSITE-ProRule" id="PRU00339"/>
    </source>
</evidence>
<feature type="compositionally biased region" description="Polar residues" evidence="2">
    <location>
        <begin position="756"/>
        <end position="769"/>
    </location>
</feature>
<dbReference type="OMA" id="WWDGGAS"/>
<feature type="region of interest" description="Disordered" evidence="2">
    <location>
        <begin position="997"/>
        <end position="1020"/>
    </location>
</feature>
<dbReference type="InterPro" id="IPR011990">
    <property type="entry name" value="TPR-like_helical_dom_sf"/>
</dbReference>
<dbReference type="GeneID" id="13445047"/>
<dbReference type="OrthoDB" id="333359at2759"/>
<dbReference type="InterPro" id="IPR019734">
    <property type="entry name" value="TPR_rpt"/>
</dbReference>
<feature type="compositionally biased region" description="Low complexity" evidence="2">
    <location>
        <begin position="628"/>
        <end position="653"/>
    </location>
</feature>
<feature type="compositionally biased region" description="Basic and acidic residues" evidence="2">
    <location>
        <begin position="1003"/>
        <end position="1020"/>
    </location>
</feature>
<dbReference type="PROSITE" id="PS50005">
    <property type="entry name" value="TPR"/>
    <property type="match status" value="2"/>
</dbReference>